<dbReference type="GO" id="GO:0008270">
    <property type="term" value="F:zinc ion binding"/>
    <property type="evidence" value="ECO:0007669"/>
    <property type="project" value="UniProtKB-KW"/>
</dbReference>
<dbReference type="Pfam" id="PF00643">
    <property type="entry name" value="zf-B_box"/>
    <property type="match status" value="1"/>
</dbReference>
<evidence type="ECO:0000256" key="2">
    <source>
        <dbReference type="ARBA" id="ARBA00022771"/>
    </source>
</evidence>
<accession>A0AAV2HGA5</accession>
<dbReference type="PANTHER" id="PTHR25462:SF296">
    <property type="entry name" value="MEIOTIC P26, ISOFORM F"/>
    <property type="match status" value="1"/>
</dbReference>
<keyword evidence="5" id="KW-0175">Coiled coil</keyword>
<dbReference type="Gene3D" id="3.30.160.60">
    <property type="entry name" value="Classic Zinc Finger"/>
    <property type="match status" value="1"/>
</dbReference>
<dbReference type="InterPro" id="IPR017907">
    <property type="entry name" value="Znf_RING_CS"/>
</dbReference>
<dbReference type="Proteomes" id="UP001497497">
    <property type="component" value="Unassembled WGS sequence"/>
</dbReference>
<keyword evidence="9" id="KW-1185">Reference proteome</keyword>
<dbReference type="SUPFAM" id="SSF57845">
    <property type="entry name" value="B-box zinc-binding domain"/>
    <property type="match status" value="1"/>
</dbReference>
<comment type="caution">
    <text evidence="8">The sequence shown here is derived from an EMBL/GenBank/DDBJ whole genome shotgun (WGS) entry which is preliminary data.</text>
</comment>
<dbReference type="SUPFAM" id="SSF57850">
    <property type="entry name" value="RING/U-box"/>
    <property type="match status" value="1"/>
</dbReference>
<protein>
    <submittedName>
        <fullName evidence="8">Uncharacterized protein</fullName>
    </submittedName>
</protein>
<dbReference type="EMBL" id="CAXITT010000130">
    <property type="protein sequence ID" value="CAL1532986.1"/>
    <property type="molecule type" value="Genomic_DNA"/>
</dbReference>
<dbReference type="PROSITE" id="PS50089">
    <property type="entry name" value="ZF_RING_2"/>
    <property type="match status" value="1"/>
</dbReference>
<dbReference type="Gene3D" id="3.30.40.10">
    <property type="entry name" value="Zinc/RING finger domain, C3HC4 (zinc finger)"/>
    <property type="match status" value="1"/>
</dbReference>
<dbReference type="SMART" id="SM00336">
    <property type="entry name" value="BBOX"/>
    <property type="match status" value="1"/>
</dbReference>
<evidence type="ECO:0000256" key="1">
    <source>
        <dbReference type="ARBA" id="ARBA00022723"/>
    </source>
</evidence>
<gene>
    <name evidence="8" type="ORF">GSLYS_00007004001</name>
</gene>
<evidence type="ECO:0000256" key="3">
    <source>
        <dbReference type="ARBA" id="ARBA00022833"/>
    </source>
</evidence>
<dbReference type="PANTHER" id="PTHR25462">
    <property type="entry name" value="BONUS, ISOFORM C-RELATED"/>
    <property type="match status" value="1"/>
</dbReference>
<reference evidence="8 9" key="1">
    <citation type="submission" date="2024-04" db="EMBL/GenBank/DDBJ databases">
        <authorList>
            <consortium name="Genoscope - CEA"/>
            <person name="William W."/>
        </authorList>
    </citation>
    <scope>NUCLEOTIDE SEQUENCE [LARGE SCALE GENOMIC DNA]</scope>
</reference>
<feature type="domain" description="RING-type" evidence="6">
    <location>
        <begin position="29"/>
        <end position="73"/>
    </location>
</feature>
<dbReference type="InterPro" id="IPR013083">
    <property type="entry name" value="Znf_RING/FYVE/PHD"/>
</dbReference>
<dbReference type="InterPro" id="IPR047153">
    <property type="entry name" value="TRIM45/56/19-like"/>
</dbReference>
<dbReference type="PROSITE" id="PS50119">
    <property type="entry name" value="ZF_BBOX"/>
    <property type="match status" value="1"/>
</dbReference>
<keyword evidence="1" id="KW-0479">Metal-binding</keyword>
<dbReference type="Pfam" id="PF00097">
    <property type="entry name" value="zf-C3HC4"/>
    <property type="match status" value="1"/>
</dbReference>
<evidence type="ECO:0000259" key="6">
    <source>
        <dbReference type="PROSITE" id="PS50089"/>
    </source>
</evidence>
<evidence type="ECO:0000256" key="4">
    <source>
        <dbReference type="PROSITE-ProRule" id="PRU00024"/>
    </source>
</evidence>
<dbReference type="AlphaFoldDB" id="A0AAV2HGA5"/>
<name>A0AAV2HGA5_LYMST</name>
<dbReference type="PROSITE" id="PS00518">
    <property type="entry name" value="ZF_RING_1"/>
    <property type="match status" value="1"/>
</dbReference>
<evidence type="ECO:0000256" key="5">
    <source>
        <dbReference type="SAM" id="Coils"/>
    </source>
</evidence>
<evidence type="ECO:0000313" key="8">
    <source>
        <dbReference type="EMBL" id="CAL1532986.1"/>
    </source>
</evidence>
<organism evidence="8 9">
    <name type="scientific">Lymnaea stagnalis</name>
    <name type="common">Great pond snail</name>
    <name type="synonym">Helix stagnalis</name>
    <dbReference type="NCBI Taxonomy" id="6523"/>
    <lineage>
        <taxon>Eukaryota</taxon>
        <taxon>Metazoa</taxon>
        <taxon>Spiralia</taxon>
        <taxon>Lophotrochozoa</taxon>
        <taxon>Mollusca</taxon>
        <taxon>Gastropoda</taxon>
        <taxon>Heterobranchia</taxon>
        <taxon>Euthyneura</taxon>
        <taxon>Panpulmonata</taxon>
        <taxon>Hygrophila</taxon>
        <taxon>Lymnaeoidea</taxon>
        <taxon>Lymnaeidae</taxon>
        <taxon>Lymnaea</taxon>
    </lineage>
</organism>
<dbReference type="SMART" id="SM00184">
    <property type="entry name" value="RING"/>
    <property type="match status" value="1"/>
</dbReference>
<dbReference type="InterPro" id="IPR018957">
    <property type="entry name" value="Znf_C3HC4_RING-type"/>
</dbReference>
<feature type="domain" description="B box-type" evidence="7">
    <location>
        <begin position="101"/>
        <end position="145"/>
    </location>
</feature>
<dbReference type="InterPro" id="IPR000315">
    <property type="entry name" value="Znf_B-box"/>
</dbReference>
<dbReference type="InterPro" id="IPR001841">
    <property type="entry name" value="Znf_RING"/>
</dbReference>
<evidence type="ECO:0000313" key="9">
    <source>
        <dbReference type="Proteomes" id="UP001497497"/>
    </source>
</evidence>
<proteinExistence type="predicted"/>
<sequence>MADWQDNLDSLTEGAVSIVDVINKDFLCCAKCNGQFDKVDKVPITLSCLHSFCRPCLKKTVAPNHKLNCPVCRKTQTIEGDIDALPADFRIMKMIDLISNKIKHTCLQHKSQRLNFFCTNCKTPICHDCTVLKHPKGQNHAIIEISDAFKNYTPKFDNLERFSDRMVNAMKVKRKNYIDELKELERMHRVLKGNISEKFEYYRMVLKQRETDITQKADRVVEEQRKEIEHACQVIEQEMKSLNILQEQFKIVRLNKDTRLVFKEYHEFQDLESFFDYLVQPEPEAFFKKYIFTHTNEEPLLDLLKEAGDV</sequence>
<keyword evidence="2 4" id="KW-0863">Zinc-finger</keyword>
<feature type="coiled-coil region" evidence="5">
    <location>
        <begin position="167"/>
        <end position="194"/>
    </location>
</feature>
<keyword evidence="3" id="KW-0862">Zinc</keyword>
<feature type="non-terminal residue" evidence="8">
    <location>
        <position position="310"/>
    </location>
</feature>
<evidence type="ECO:0000259" key="7">
    <source>
        <dbReference type="PROSITE" id="PS50119"/>
    </source>
</evidence>